<reference evidence="5 6" key="1">
    <citation type="submission" date="2020-04" db="EMBL/GenBank/DDBJ databases">
        <title>Perkinsus olseni comparative genomics.</title>
        <authorList>
            <person name="Bogema D.R."/>
        </authorList>
    </citation>
    <scope>NUCLEOTIDE SEQUENCE [LARGE SCALE GENOMIC DNA]</scope>
    <source>
        <strain evidence="5">00978-12</strain>
    </source>
</reference>
<evidence type="ECO:0000256" key="1">
    <source>
        <dbReference type="ARBA" id="ARBA00022574"/>
    </source>
</evidence>
<sequence length="1103" mass="121897">MLSLTAALPVDCVAEDECTLAMNCTVDWEDPPSNAASELPFIPARSWADPAACLSENEIIRTTQAVMVVNTGSGWRGVRKYLNTIEKIQLQQWSHAKQGVHKLFKEEGDRDTTPIAESLKNLQMLYYRLFRFEPGSVWNRFENAPMPAQLCRVCPDPTPDHLRRVCHTARRSTTERIVFHYLTYHSGSGVTDSQPIGLHGRSLPMYNQALDECSPIGIHKLIGWLAKPTIYIFDCDFAGSYVDAFHEAGVLFPDDGRPSHHPSSNSNSTYILASCGRHEQNPHLGPTLPSQLLTACLTAPLKTSLQFLCSGFYGPSSTCLLGLDSEDIQTKLELLLSRLGETTVSEDGPNEVRSSAEFRQLNSVFTSIMNSIAWSTLSAESYETLFRKDVVLASLFRNYLLAQRLLSLVGITSVSTPKLPDCSQHPLWETWELVLESSILHVIQGEPRHNSPLPSVTRVPGRSPPVREFFNDQLRAFSVWLRGRMHSRDHAGDHGSQDHGRTRELPILLQVLSHSVNRLCSLRLLAAYCDLGRSEIRLCLKAGLLPYLQKLLPKSSSTRGASSTLTPSIVLRTSPPHQASGLVLFLWAKVVALEVYEESAGLAVSKRTAGFLSNSEYKYILRLSSSETIDPEYRALGCLMVAILYHSSLVAKQSSYLDARAVDKLYRCLISPHAGRLRWAALLALAALFSVSPEVTNNVGDSDYLGTIEARLVTEFTPDTRASRGDCSECFVPRGGHSVSSSVAGHIDSDREVAPDDPNDRLCISGPQNTLDDHDKTDHIPAEAVGNDVKASSKETAKASEGGAVSTSSRAASRRSRRRRTRARGGRRRRNGDLVHDLQSKASQCGMFFQNLSIAQYEQQERQSSTAKANTVRRTSTYSEDTPLDSLVKRGFVSLCRQWLVDLLKESSETTSTAATDGDALSSAMQMNPSVEDRSRLMESPRRTDKESSSCFPSLVHPSTSSDEETSPCNRRQPMKAPLDLSSFMIEPAESPEMLPLEHPSVYSLADAIAAATHDLIHSPQLTAHQWFRDWKDPFRAVPSLDSDYASSDARSQESPEGRPAVLTAWNYEQCLDEPPAQPAEAAASEEQRYFSCAVNTPRHHGG</sequence>
<dbReference type="SMART" id="SM01302">
    <property type="entry name" value="Raptor_N"/>
    <property type="match status" value="1"/>
</dbReference>
<protein>
    <recommendedName>
        <fullName evidence="4">Raptor N-terminal CASPase-like domain-containing protein</fullName>
    </recommendedName>
</protein>
<feature type="compositionally biased region" description="Basic residues" evidence="3">
    <location>
        <begin position="812"/>
        <end position="830"/>
    </location>
</feature>
<dbReference type="InterPro" id="IPR029347">
    <property type="entry name" value="Raptor_N"/>
</dbReference>
<dbReference type="GO" id="GO:0030674">
    <property type="term" value="F:protein-macromolecule adaptor activity"/>
    <property type="evidence" value="ECO:0007669"/>
    <property type="project" value="TreeGrafter"/>
</dbReference>
<feature type="compositionally biased region" description="Basic and acidic residues" evidence="3">
    <location>
        <begin position="771"/>
        <end position="781"/>
    </location>
</feature>
<dbReference type="AlphaFoldDB" id="A0A7J6P678"/>
<evidence type="ECO:0000256" key="3">
    <source>
        <dbReference type="SAM" id="MobiDB-lite"/>
    </source>
</evidence>
<feature type="compositionally biased region" description="Polar residues" evidence="3">
    <location>
        <begin position="949"/>
        <end position="961"/>
    </location>
</feature>
<feature type="domain" description="Raptor N-terminal CASPase-like" evidence="4">
    <location>
        <begin position="59"/>
        <end position="246"/>
    </location>
</feature>
<gene>
    <name evidence="5" type="ORF">FOZ60_015198</name>
</gene>
<dbReference type="GO" id="GO:0071230">
    <property type="term" value="P:cellular response to amino acid stimulus"/>
    <property type="evidence" value="ECO:0007669"/>
    <property type="project" value="TreeGrafter"/>
</dbReference>
<dbReference type="Proteomes" id="UP000541610">
    <property type="component" value="Unassembled WGS sequence"/>
</dbReference>
<dbReference type="GO" id="GO:0031929">
    <property type="term" value="P:TOR signaling"/>
    <property type="evidence" value="ECO:0007669"/>
    <property type="project" value="InterPro"/>
</dbReference>
<feature type="compositionally biased region" description="Basic and acidic residues" evidence="3">
    <location>
        <begin position="931"/>
        <end position="948"/>
    </location>
</feature>
<dbReference type="GO" id="GO:0005737">
    <property type="term" value="C:cytoplasm"/>
    <property type="evidence" value="ECO:0007669"/>
    <property type="project" value="TreeGrafter"/>
</dbReference>
<dbReference type="GO" id="GO:0009267">
    <property type="term" value="P:cellular response to starvation"/>
    <property type="evidence" value="ECO:0007669"/>
    <property type="project" value="TreeGrafter"/>
</dbReference>
<dbReference type="Pfam" id="PF14538">
    <property type="entry name" value="Raptor_N"/>
    <property type="match status" value="1"/>
</dbReference>
<dbReference type="GO" id="GO:0031931">
    <property type="term" value="C:TORC1 complex"/>
    <property type="evidence" value="ECO:0007669"/>
    <property type="project" value="InterPro"/>
</dbReference>
<evidence type="ECO:0000256" key="2">
    <source>
        <dbReference type="ARBA" id="ARBA00022737"/>
    </source>
</evidence>
<feature type="compositionally biased region" description="Low complexity" evidence="3">
    <location>
        <begin position="909"/>
        <end position="924"/>
    </location>
</feature>
<dbReference type="PRINTS" id="PR01547">
    <property type="entry name" value="YEAST176DUF"/>
</dbReference>
<evidence type="ECO:0000259" key="4">
    <source>
        <dbReference type="SMART" id="SM01302"/>
    </source>
</evidence>
<dbReference type="GO" id="GO:0030307">
    <property type="term" value="P:positive regulation of cell growth"/>
    <property type="evidence" value="ECO:0007669"/>
    <property type="project" value="TreeGrafter"/>
</dbReference>
<feature type="region of interest" description="Disordered" evidence="3">
    <location>
        <begin position="738"/>
        <end position="837"/>
    </location>
</feature>
<feature type="region of interest" description="Disordered" evidence="3">
    <location>
        <begin position="907"/>
        <end position="975"/>
    </location>
</feature>
<dbReference type="GO" id="GO:0010506">
    <property type="term" value="P:regulation of autophagy"/>
    <property type="evidence" value="ECO:0007669"/>
    <property type="project" value="TreeGrafter"/>
</dbReference>
<dbReference type="InterPro" id="IPR016024">
    <property type="entry name" value="ARM-type_fold"/>
</dbReference>
<dbReference type="InterPro" id="IPR004083">
    <property type="entry name" value="Raptor"/>
</dbReference>
<keyword evidence="1" id="KW-0853">WD repeat</keyword>
<dbReference type="PANTHER" id="PTHR12848:SF16">
    <property type="entry name" value="REGULATORY-ASSOCIATED PROTEIN OF MTOR"/>
    <property type="match status" value="1"/>
</dbReference>
<name>A0A7J6P678_PEROL</name>
<feature type="compositionally biased region" description="Basic and acidic residues" evidence="3">
    <location>
        <begin position="747"/>
        <end position="760"/>
    </location>
</feature>
<accession>A0A7J6P678</accession>
<evidence type="ECO:0000313" key="5">
    <source>
        <dbReference type="EMBL" id="KAF4691618.1"/>
    </source>
</evidence>
<keyword evidence="2" id="KW-0677">Repeat</keyword>
<evidence type="ECO:0000313" key="6">
    <source>
        <dbReference type="Proteomes" id="UP000541610"/>
    </source>
</evidence>
<proteinExistence type="predicted"/>
<dbReference type="OrthoDB" id="10262360at2759"/>
<organism evidence="5 6">
    <name type="scientific">Perkinsus olseni</name>
    <name type="common">Perkinsus atlanticus</name>
    <dbReference type="NCBI Taxonomy" id="32597"/>
    <lineage>
        <taxon>Eukaryota</taxon>
        <taxon>Sar</taxon>
        <taxon>Alveolata</taxon>
        <taxon>Perkinsozoa</taxon>
        <taxon>Perkinsea</taxon>
        <taxon>Perkinsida</taxon>
        <taxon>Perkinsidae</taxon>
        <taxon>Perkinsus</taxon>
    </lineage>
</organism>
<dbReference type="SUPFAM" id="SSF48371">
    <property type="entry name" value="ARM repeat"/>
    <property type="match status" value="1"/>
</dbReference>
<comment type="caution">
    <text evidence="5">The sequence shown here is derived from an EMBL/GenBank/DDBJ whole genome shotgun (WGS) entry which is preliminary data.</text>
</comment>
<dbReference type="EMBL" id="JABANP010000075">
    <property type="protein sequence ID" value="KAF4691618.1"/>
    <property type="molecule type" value="Genomic_DNA"/>
</dbReference>
<dbReference type="PANTHER" id="PTHR12848">
    <property type="entry name" value="REGULATORY-ASSOCIATED PROTEIN OF MTOR"/>
    <property type="match status" value="1"/>
</dbReference>